<comment type="subcellular location">
    <subcellularLocation>
        <location evidence="1">Cell membrane</location>
        <topology evidence="1">Multi-pass membrane protein</topology>
    </subcellularLocation>
</comment>
<evidence type="ECO:0000256" key="7">
    <source>
        <dbReference type="SAM" id="Phobius"/>
    </source>
</evidence>
<evidence type="ECO:0000256" key="5">
    <source>
        <dbReference type="ARBA" id="ARBA00023136"/>
    </source>
</evidence>
<dbReference type="AlphaFoldDB" id="A0A438HSJ5"/>
<dbReference type="PANTHER" id="PTHR30509:SF34">
    <property type="entry name" value="F3L24.34 PROTEIN"/>
    <property type="match status" value="1"/>
</dbReference>
<feature type="transmembrane region" description="Helical" evidence="7">
    <location>
        <begin position="246"/>
        <end position="266"/>
    </location>
</feature>
<dbReference type="PANTHER" id="PTHR30509">
    <property type="entry name" value="P-HYDROXYBENZOIC ACID EFFLUX PUMP SUBUNIT-RELATED"/>
    <property type="match status" value="1"/>
</dbReference>
<dbReference type="EMBL" id="QGNW01000184">
    <property type="protein sequence ID" value="RVW87370.1"/>
    <property type="molecule type" value="Genomic_DNA"/>
</dbReference>
<evidence type="ECO:0000313" key="9">
    <source>
        <dbReference type="EMBL" id="RVW87370.1"/>
    </source>
</evidence>
<evidence type="ECO:0000256" key="3">
    <source>
        <dbReference type="ARBA" id="ARBA00022692"/>
    </source>
</evidence>
<feature type="transmembrane region" description="Helical" evidence="7">
    <location>
        <begin position="305"/>
        <end position="334"/>
    </location>
</feature>
<comment type="caution">
    <text evidence="9">The sequence shown here is derived from an EMBL/GenBank/DDBJ whole genome shotgun (WGS) entry which is preliminary data.</text>
</comment>
<organism evidence="9 10">
    <name type="scientific">Vitis vinifera</name>
    <name type="common">Grape</name>
    <dbReference type="NCBI Taxonomy" id="29760"/>
    <lineage>
        <taxon>Eukaryota</taxon>
        <taxon>Viridiplantae</taxon>
        <taxon>Streptophyta</taxon>
        <taxon>Embryophyta</taxon>
        <taxon>Tracheophyta</taxon>
        <taxon>Spermatophyta</taxon>
        <taxon>Magnoliopsida</taxon>
        <taxon>eudicotyledons</taxon>
        <taxon>Gunneridae</taxon>
        <taxon>Pentapetalae</taxon>
        <taxon>rosids</taxon>
        <taxon>Vitales</taxon>
        <taxon>Vitaceae</taxon>
        <taxon>Viteae</taxon>
        <taxon>Vitis</taxon>
    </lineage>
</organism>
<keyword evidence="4 7" id="KW-1133">Transmembrane helix</keyword>
<evidence type="ECO:0000256" key="1">
    <source>
        <dbReference type="ARBA" id="ARBA00004651"/>
    </source>
</evidence>
<feature type="transmembrane region" description="Helical" evidence="7">
    <location>
        <begin position="369"/>
        <end position="390"/>
    </location>
</feature>
<evidence type="ECO:0000256" key="2">
    <source>
        <dbReference type="ARBA" id="ARBA00022475"/>
    </source>
</evidence>
<name>A0A438HSJ5_VITVI</name>
<feature type="transmembrane region" description="Helical" evidence="7">
    <location>
        <begin position="272"/>
        <end position="293"/>
    </location>
</feature>
<dbReference type="Proteomes" id="UP000288805">
    <property type="component" value="Unassembled WGS sequence"/>
</dbReference>
<dbReference type="Pfam" id="PF13515">
    <property type="entry name" value="FUSC_2"/>
    <property type="match status" value="1"/>
</dbReference>
<dbReference type="InterPro" id="IPR049453">
    <property type="entry name" value="Memb_transporter_dom"/>
</dbReference>
<keyword evidence="3 7" id="KW-0812">Transmembrane</keyword>
<evidence type="ECO:0000256" key="4">
    <source>
        <dbReference type="ARBA" id="ARBA00022989"/>
    </source>
</evidence>
<feature type="region of interest" description="Disordered" evidence="6">
    <location>
        <begin position="202"/>
        <end position="221"/>
    </location>
</feature>
<feature type="transmembrane region" description="Helical" evidence="7">
    <location>
        <begin position="340"/>
        <end position="357"/>
    </location>
</feature>
<evidence type="ECO:0000259" key="8">
    <source>
        <dbReference type="Pfam" id="PF13515"/>
    </source>
</evidence>
<sequence>MILSTSFSFMELSEYSCCPALATMKGNRKMMLKQLPSCTVFPGLVRFVNARTLTQVNEIWKSYAENASERLNLFLEAFSAPDNSAALDSISQAKFFSERGDKLLQTIRLVEDGILWERPWTRFFKPHCFDPGDRLQAIEIPLRGMEIALSSFTSLPTAIADDELGDALQRALKTISPAHAAPSAFFFLSCMQLLQDGLPSPQNPEPISNIGHKSNTEESRNSKKPVTYSFKMMWSSWNMSLASGRLVFAFKCSLSLGLAVLFGLMYNKENAYWSGLTIAISFATGRQAMFTVANARAQGTAMGSVFGILGCFVFQSSMVIRFLLLLPWIIFASFLMHSRMYGQAGGISAVIGALLILGRKNYGSPSEFAIARITEAFIGLSCFIMVEILLRPRRAATLAKIQLSQSLATLQECIKEMVVCVGQTDSPHFVLPAMREKQNKLKMNVNELNKFIGEAKLEPNFWFLPFQDDEEIEKILASFLQHSEEIINEIHTNKDKEELKSQMVLSLGALGFCMGSLMRETRKIEKGIQELVQWENPQAT</sequence>
<gene>
    <name evidence="9" type="ORF">CK203_033624</name>
</gene>
<evidence type="ECO:0000313" key="10">
    <source>
        <dbReference type="Proteomes" id="UP000288805"/>
    </source>
</evidence>
<dbReference type="GO" id="GO:0005886">
    <property type="term" value="C:plasma membrane"/>
    <property type="evidence" value="ECO:0007669"/>
    <property type="project" value="UniProtKB-SubCell"/>
</dbReference>
<protein>
    <recommendedName>
        <fullName evidence="8">Integral membrane bound transporter domain-containing protein</fullName>
    </recommendedName>
</protein>
<proteinExistence type="predicted"/>
<feature type="domain" description="Integral membrane bound transporter" evidence="8">
    <location>
        <begin position="258"/>
        <end position="386"/>
    </location>
</feature>
<accession>A0A438HSJ5</accession>
<keyword evidence="2" id="KW-1003">Cell membrane</keyword>
<keyword evidence="5 7" id="KW-0472">Membrane</keyword>
<reference evidence="9 10" key="1">
    <citation type="journal article" date="2018" name="PLoS Genet.">
        <title>Population sequencing reveals clonal diversity and ancestral inbreeding in the grapevine cultivar Chardonnay.</title>
        <authorList>
            <person name="Roach M.J."/>
            <person name="Johnson D.L."/>
            <person name="Bohlmann J."/>
            <person name="van Vuuren H.J."/>
            <person name="Jones S.J."/>
            <person name="Pretorius I.S."/>
            <person name="Schmidt S.A."/>
            <person name="Borneman A.R."/>
        </authorList>
    </citation>
    <scope>NUCLEOTIDE SEQUENCE [LARGE SCALE GENOMIC DNA]</scope>
    <source>
        <strain evidence="10">cv. Chardonnay</strain>
        <tissue evidence="9">Leaf</tissue>
    </source>
</reference>
<evidence type="ECO:0000256" key="6">
    <source>
        <dbReference type="SAM" id="MobiDB-lite"/>
    </source>
</evidence>